<organism evidence="1 2">
    <name type="scientific">Hyalomma asiaticum</name>
    <name type="common">Tick</name>
    <dbReference type="NCBI Taxonomy" id="266040"/>
    <lineage>
        <taxon>Eukaryota</taxon>
        <taxon>Metazoa</taxon>
        <taxon>Ecdysozoa</taxon>
        <taxon>Arthropoda</taxon>
        <taxon>Chelicerata</taxon>
        <taxon>Arachnida</taxon>
        <taxon>Acari</taxon>
        <taxon>Parasitiformes</taxon>
        <taxon>Ixodida</taxon>
        <taxon>Ixodoidea</taxon>
        <taxon>Ixodidae</taxon>
        <taxon>Hyalomminae</taxon>
        <taxon>Hyalomma</taxon>
    </lineage>
</organism>
<evidence type="ECO:0000313" key="1">
    <source>
        <dbReference type="EMBL" id="KAH6943070.1"/>
    </source>
</evidence>
<dbReference type="Proteomes" id="UP000821845">
    <property type="component" value="Chromosome 10"/>
</dbReference>
<gene>
    <name evidence="1" type="ORF">HPB50_015094</name>
</gene>
<proteinExistence type="predicted"/>
<evidence type="ECO:0000313" key="2">
    <source>
        <dbReference type="Proteomes" id="UP000821845"/>
    </source>
</evidence>
<comment type="caution">
    <text evidence="1">The sequence shown here is derived from an EMBL/GenBank/DDBJ whole genome shotgun (WGS) entry which is preliminary data.</text>
</comment>
<accession>A0ACB7T7V4</accession>
<protein>
    <submittedName>
        <fullName evidence="1">Uncharacterized protein</fullName>
    </submittedName>
</protein>
<name>A0ACB7T7V4_HYAAI</name>
<reference evidence="1" key="1">
    <citation type="submission" date="2020-05" db="EMBL/GenBank/DDBJ databases">
        <title>Large-scale comparative analyses of tick genomes elucidate their genetic diversity and vector capacities.</title>
        <authorList>
            <person name="Jia N."/>
            <person name="Wang J."/>
            <person name="Shi W."/>
            <person name="Du L."/>
            <person name="Sun Y."/>
            <person name="Zhan W."/>
            <person name="Jiang J."/>
            <person name="Wang Q."/>
            <person name="Zhang B."/>
            <person name="Ji P."/>
            <person name="Sakyi L.B."/>
            <person name="Cui X."/>
            <person name="Yuan T."/>
            <person name="Jiang B."/>
            <person name="Yang W."/>
            <person name="Lam T.T.-Y."/>
            <person name="Chang Q."/>
            <person name="Ding S."/>
            <person name="Wang X."/>
            <person name="Zhu J."/>
            <person name="Ruan X."/>
            <person name="Zhao L."/>
            <person name="Wei J."/>
            <person name="Que T."/>
            <person name="Du C."/>
            <person name="Cheng J."/>
            <person name="Dai P."/>
            <person name="Han X."/>
            <person name="Huang E."/>
            <person name="Gao Y."/>
            <person name="Liu J."/>
            <person name="Shao H."/>
            <person name="Ye R."/>
            <person name="Li L."/>
            <person name="Wei W."/>
            <person name="Wang X."/>
            <person name="Wang C."/>
            <person name="Yang T."/>
            <person name="Huo Q."/>
            <person name="Li W."/>
            <person name="Guo W."/>
            <person name="Chen H."/>
            <person name="Zhou L."/>
            <person name="Ni X."/>
            <person name="Tian J."/>
            <person name="Zhou Y."/>
            <person name="Sheng Y."/>
            <person name="Liu T."/>
            <person name="Pan Y."/>
            <person name="Xia L."/>
            <person name="Li J."/>
            <person name="Zhao F."/>
            <person name="Cao W."/>
        </authorList>
    </citation>
    <scope>NUCLEOTIDE SEQUENCE</scope>
    <source>
        <strain evidence="1">Hyas-2018</strain>
    </source>
</reference>
<sequence length="639" mass="68945">MGCTTFAVLTVAASMLVTAAKMDGDQPIQVEGSNVTSSTAKPETITYRMTVLDSLHNDTELYNTTSGSVIIVGRNARQRSKFFERDPTFTNSESRTSGFRKAKIVEDSDDRATSGRSRGFSDPAPESRIVNDPDSYFPIKGFIPIIGVPETKPDRLHRGSQHVMPTDFFSSAGPKRSGPVPPAPTMPPGAYYVRKPQEPSNGLPPIVRPEWAKKQDQKATEVSFRPVKHMDEGRGPFGNAVGASYVPGPDISMHAAVQECVCVPFYLCKEGYLASPRLDNNPSPPAGGSTGLLVPIDERSNDKGDAHNDSVIESRMKRATTNKSEAASEAAPAYATDIMQRMLGGPSFGQCGVLRTCCKMPPSADRVGPAFQPGNHFQPDIMAQLFPKKAAFGSPHRRPGPNFPFPFRKPVRRPPVPIDATLPFPAPSVGILGPVLPAQHSEPSIPMCGARNAFGIHGRVKNLHYPESGADFAEFPWHVGIMKKLAPQESLYVCGGTLIASQWVATAAHCLKKALTKSVIADTIIALWFAGQQGEYQHILKKVDVPVVSHDECQQRLRRTRLGPYYQLHPGFVCAGGEPGKDACTGDGGSPLVCEYNGLWKAVGLVSWGIGCGQAGVPGVYVNLAQYRDWIDSVITGLG</sequence>
<keyword evidence="2" id="KW-1185">Reference proteome</keyword>
<dbReference type="EMBL" id="CM023490">
    <property type="protein sequence ID" value="KAH6943070.1"/>
    <property type="molecule type" value="Genomic_DNA"/>
</dbReference>